<dbReference type="SUPFAM" id="SSF88946">
    <property type="entry name" value="Sigma2 domain of RNA polymerase sigma factors"/>
    <property type="match status" value="1"/>
</dbReference>
<name>A0ABX0HE59_9BACT</name>
<dbReference type="InterPro" id="IPR013325">
    <property type="entry name" value="RNA_pol_sigma_r2"/>
</dbReference>
<protein>
    <recommendedName>
        <fullName evidence="3">RNA polymerase sigma-70 region 2 domain-containing protein</fullName>
    </recommendedName>
</protein>
<dbReference type="Gene3D" id="1.10.1740.10">
    <property type="match status" value="1"/>
</dbReference>
<dbReference type="Proteomes" id="UP000649799">
    <property type="component" value="Unassembled WGS sequence"/>
</dbReference>
<evidence type="ECO:0000313" key="1">
    <source>
        <dbReference type="EMBL" id="NHE59605.1"/>
    </source>
</evidence>
<comment type="caution">
    <text evidence="1">The sequence shown here is derived from an EMBL/GenBank/DDBJ whole genome shotgun (WGS) entry which is preliminary data.</text>
</comment>
<keyword evidence="2" id="KW-1185">Reference proteome</keyword>
<evidence type="ECO:0008006" key="3">
    <source>
        <dbReference type="Google" id="ProtNLM"/>
    </source>
</evidence>
<proteinExistence type="predicted"/>
<gene>
    <name evidence="1" type="ORF">G9Q97_22575</name>
</gene>
<sequence length="96" mass="11768">MNDLNFWSIPYTVDQAGPVFVLRFDQAEEVVVEVFRKLLRKKESQMDFRNFEGYLFKMVKHECQNYLDTRKNRDFRHVFVDDLQDYLHMDQNDPEK</sequence>
<reference evidence="1 2" key="1">
    <citation type="submission" date="2020-03" db="EMBL/GenBank/DDBJ databases">
        <title>Cyclobacterium plantarum sp. nov., a marine bacterium isolated from a coastal-marine wetland.</title>
        <authorList>
            <person name="Sanchez-Porro C."/>
            <person name="Ventosa A."/>
            <person name="Amoozegar M."/>
        </authorList>
    </citation>
    <scope>NUCLEOTIDE SEQUENCE [LARGE SCALE GENOMIC DNA]</scope>
    <source>
        <strain evidence="1 2">GBPx2</strain>
    </source>
</reference>
<dbReference type="RefSeq" id="WP_166151182.1">
    <property type="nucleotide sequence ID" value="NZ_JAANYN010000015.1"/>
</dbReference>
<dbReference type="EMBL" id="JAANYN010000015">
    <property type="protein sequence ID" value="NHE59605.1"/>
    <property type="molecule type" value="Genomic_DNA"/>
</dbReference>
<organism evidence="1 2">
    <name type="scientific">Cyclobacterium plantarum</name>
    <dbReference type="NCBI Taxonomy" id="2716263"/>
    <lineage>
        <taxon>Bacteria</taxon>
        <taxon>Pseudomonadati</taxon>
        <taxon>Bacteroidota</taxon>
        <taxon>Cytophagia</taxon>
        <taxon>Cytophagales</taxon>
        <taxon>Cyclobacteriaceae</taxon>
        <taxon>Cyclobacterium</taxon>
    </lineage>
</organism>
<evidence type="ECO:0000313" key="2">
    <source>
        <dbReference type="Proteomes" id="UP000649799"/>
    </source>
</evidence>
<accession>A0ABX0HE59</accession>